<evidence type="ECO:0000313" key="3">
    <source>
        <dbReference type="Proteomes" id="UP000323866"/>
    </source>
</evidence>
<gene>
    <name evidence="2" type="ORF">ACD591_19800</name>
    <name evidence="1" type="ORF">FOE74_20315</name>
</gene>
<evidence type="ECO:0000313" key="4">
    <source>
        <dbReference type="Proteomes" id="UP001570846"/>
    </source>
</evidence>
<protein>
    <recommendedName>
        <fullName evidence="5">SH3 domain-containing protein</fullName>
    </recommendedName>
</protein>
<proteinExistence type="predicted"/>
<evidence type="ECO:0000313" key="2">
    <source>
        <dbReference type="EMBL" id="MFA1773554.1"/>
    </source>
</evidence>
<name>A0A5M8Q2P7_9BACT</name>
<evidence type="ECO:0000313" key="1">
    <source>
        <dbReference type="EMBL" id="KAA6430167.1"/>
    </source>
</evidence>
<reference evidence="1 3" key="1">
    <citation type="submission" date="2019-07" db="EMBL/GenBank/DDBJ databases">
        <authorList>
            <person name="Qu J.-H."/>
        </authorList>
    </citation>
    <scope>NUCLEOTIDE SEQUENCE [LARGE SCALE GENOMIC DNA]</scope>
    <source>
        <strain evidence="1 3">MDT1-10-3</strain>
    </source>
</reference>
<dbReference type="AlphaFoldDB" id="A0A5M8Q2P7"/>
<comment type="caution">
    <text evidence="1">The sequence shown here is derived from an EMBL/GenBank/DDBJ whole genome shotgun (WGS) entry which is preliminary data.</text>
</comment>
<organism evidence="1 3">
    <name type="scientific">Rufibacter glacialis</name>
    <dbReference type="NCBI Taxonomy" id="1259555"/>
    <lineage>
        <taxon>Bacteria</taxon>
        <taxon>Pseudomonadati</taxon>
        <taxon>Bacteroidota</taxon>
        <taxon>Cytophagia</taxon>
        <taxon>Cytophagales</taxon>
        <taxon>Hymenobacteraceae</taxon>
        <taxon>Rufibacter</taxon>
    </lineage>
</organism>
<dbReference type="EMBL" id="VKKZ01000026">
    <property type="protein sequence ID" value="KAA6430167.1"/>
    <property type="molecule type" value="Genomic_DNA"/>
</dbReference>
<dbReference type="Proteomes" id="UP000323866">
    <property type="component" value="Unassembled WGS sequence"/>
</dbReference>
<reference evidence="2 4" key="3">
    <citation type="submission" date="2024-08" db="EMBL/GenBank/DDBJ databases">
        <authorList>
            <person name="Wei W."/>
        </authorList>
    </citation>
    <scope>NUCLEOTIDE SEQUENCE [LARGE SCALE GENOMIC DNA]</scope>
    <source>
        <strain evidence="2 4">XU2</strain>
    </source>
</reference>
<dbReference type="Proteomes" id="UP001570846">
    <property type="component" value="Unassembled WGS sequence"/>
</dbReference>
<dbReference type="EMBL" id="JBGOGF010000013">
    <property type="protein sequence ID" value="MFA1773554.1"/>
    <property type="molecule type" value="Genomic_DNA"/>
</dbReference>
<dbReference type="RefSeq" id="WP_149100483.1">
    <property type="nucleotide sequence ID" value="NZ_BMMG01000009.1"/>
</dbReference>
<reference evidence="1 3" key="2">
    <citation type="submission" date="2019-09" db="EMBL/GenBank/DDBJ databases">
        <title>A bacterium isolated from glacier soil.</title>
        <authorList>
            <person name="Liu Q."/>
        </authorList>
    </citation>
    <scope>NUCLEOTIDE SEQUENCE [LARGE SCALE GENOMIC DNA]</scope>
    <source>
        <strain evidence="1 3">MDT1-10-3</strain>
    </source>
</reference>
<sequence>MRLYSILGLSFLTTICFGQTKQSGLILPLSTDSPEICCIYAPKDGFTVYSNPNGDKIGKLTRKVKENTGDQAPYRIYLLLNSDKAAKKLDLSFFEQIDSEVWAIKYFERRDGFIRVLDKSDNYWISEKEIVANKFKVTEWQKYLSANAGQVLGFYANDPGLNLRDAPSVNGKVLKKLKGDLFEITPTTQSKGLWVKVKVKKFKEHPCTSDLGEKEIIDYELEGWVKIVDDNGEPNVWYYARGC</sequence>
<keyword evidence="4" id="KW-1185">Reference proteome</keyword>
<accession>A0A5M8Q2P7</accession>
<evidence type="ECO:0008006" key="5">
    <source>
        <dbReference type="Google" id="ProtNLM"/>
    </source>
</evidence>
<dbReference type="OrthoDB" id="892146at2"/>